<dbReference type="GO" id="GO:0016787">
    <property type="term" value="F:hydrolase activity"/>
    <property type="evidence" value="ECO:0007669"/>
    <property type="project" value="UniProtKB-KW"/>
</dbReference>
<evidence type="ECO:0000259" key="2">
    <source>
        <dbReference type="Pfam" id="PF00144"/>
    </source>
</evidence>
<keyword evidence="4" id="KW-1185">Reference proteome</keyword>
<keyword evidence="1" id="KW-0732">Signal</keyword>
<dbReference type="EMBL" id="JBHSXS010000022">
    <property type="protein sequence ID" value="MFC6883841.1"/>
    <property type="molecule type" value="Genomic_DNA"/>
</dbReference>
<dbReference type="InterPro" id="IPR050491">
    <property type="entry name" value="AmpC-like"/>
</dbReference>
<dbReference type="InterPro" id="IPR001466">
    <property type="entry name" value="Beta-lactam-related"/>
</dbReference>
<keyword evidence="3" id="KW-0378">Hydrolase</keyword>
<sequence>MQVSREKATRTAVTLGAAVLLSATAVATATADSRSHGKTREALNEIVRGGTPGVIAQVTSGRHVWNAHEGVAVIGGRERRANERFRVASLTKPFTATVLLQMEAEKELSLDDSVEKWLPGVVRGNGYDGRRITVRQLLNHTSGIFNYNDDKSFLAKFSGDAFLKHRFDGATPEELVRTALANPPVFRPPGAPGRWAYSDTNYILAGMIIERVSGGSYAHEVERRIVRPLNLRSTSVPGRTAALPGRHARHYSTLGGGKVHDVTEFDPSVAGSAGQIISTAGDLNRFFRALMRGWLLPPSQRGKMLDTVPVEGADGHGGGNDRYGLGLRKFKLSCGWVWGHGGMLPGSLSRVAASRDGRHVLTLNRNADWGDQALEDRTVEAEFCS</sequence>
<gene>
    <name evidence="3" type="ORF">ACFQKB_29070</name>
</gene>
<evidence type="ECO:0000313" key="3">
    <source>
        <dbReference type="EMBL" id="MFC6883841.1"/>
    </source>
</evidence>
<organism evidence="3 4">
    <name type="scientific">Actinomadura yumaensis</name>
    <dbReference type="NCBI Taxonomy" id="111807"/>
    <lineage>
        <taxon>Bacteria</taxon>
        <taxon>Bacillati</taxon>
        <taxon>Actinomycetota</taxon>
        <taxon>Actinomycetes</taxon>
        <taxon>Streptosporangiales</taxon>
        <taxon>Thermomonosporaceae</taxon>
        <taxon>Actinomadura</taxon>
    </lineage>
</organism>
<comment type="caution">
    <text evidence="3">The sequence shown here is derived from an EMBL/GenBank/DDBJ whole genome shotgun (WGS) entry which is preliminary data.</text>
</comment>
<dbReference type="PANTHER" id="PTHR46825">
    <property type="entry name" value="D-ALANYL-D-ALANINE-CARBOXYPEPTIDASE/ENDOPEPTIDASE AMPH"/>
    <property type="match status" value="1"/>
</dbReference>
<dbReference type="InterPro" id="IPR012338">
    <property type="entry name" value="Beta-lactam/transpept-like"/>
</dbReference>
<evidence type="ECO:0000256" key="1">
    <source>
        <dbReference type="SAM" id="SignalP"/>
    </source>
</evidence>
<proteinExistence type="predicted"/>
<dbReference type="Gene3D" id="3.40.710.10">
    <property type="entry name" value="DD-peptidase/beta-lactamase superfamily"/>
    <property type="match status" value="1"/>
</dbReference>
<dbReference type="EC" id="3.-.-.-" evidence="3"/>
<protein>
    <submittedName>
        <fullName evidence="3">Serine hydrolase domain-containing protein</fullName>
        <ecNumber evidence="3">3.-.-.-</ecNumber>
    </submittedName>
</protein>
<reference evidence="4" key="1">
    <citation type="journal article" date="2019" name="Int. J. Syst. Evol. Microbiol.">
        <title>The Global Catalogue of Microorganisms (GCM) 10K type strain sequencing project: providing services to taxonomists for standard genome sequencing and annotation.</title>
        <authorList>
            <consortium name="The Broad Institute Genomics Platform"/>
            <consortium name="The Broad Institute Genome Sequencing Center for Infectious Disease"/>
            <person name="Wu L."/>
            <person name="Ma J."/>
        </authorList>
    </citation>
    <scope>NUCLEOTIDE SEQUENCE [LARGE SCALE GENOMIC DNA]</scope>
    <source>
        <strain evidence="4">JCM 3369</strain>
    </source>
</reference>
<dbReference type="Proteomes" id="UP001596380">
    <property type="component" value="Unassembled WGS sequence"/>
</dbReference>
<dbReference type="SUPFAM" id="SSF56601">
    <property type="entry name" value="beta-lactamase/transpeptidase-like"/>
    <property type="match status" value="1"/>
</dbReference>
<evidence type="ECO:0000313" key="4">
    <source>
        <dbReference type="Proteomes" id="UP001596380"/>
    </source>
</evidence>
<accession>A0ABW2CS82</accession>
<dbReference type="PANTHER" id="PTHR46825:SF7">
    <property type="entry name" value="D-ALANYL-D-ALANINE CARBOXYPEPTIDASE"/>
    <property type="match status" value="1"/>
</dbReference>
<dbReference type="RefSeq" id="WP_160823102.1">
    <property type="nucleotide sequence ID" value="NZ_JBHSXE010000001.1"/>
</dbReference>
<feature type="chain" id="PRO_5045142724" evidence="1">
    <location>
        <begin position="32"/>
        <end position="385"/>
    </location>
</feature>
<feature type="signal peptide" evidence="1">
    <location>
        <begin position="1"/>
        <end position="31"/>
    </location>
</feature>
<dbReference type="Pfam" id="PF00144">
    <property type="entry name" value="Beta-lactamase"/>
    <property type="match status" value="1"/>
</dbReference>
<name>A0ABW2CS82_9ACTN</name>
<feature type="domain" description="Beta-lactamase-related" evidence="2">
    <location>
        <begin position="48"/>
        <end position="363"/>
    </location>
</feature>